<dbReference type="Proteomes" id="UP001732780">
    <property type="component" value="Chromosome 16"/>
</dbReference>
<organism evidence="1 2">
    <name type="scientific">Camelus bactrianus</name>
    <name type="common">Bactrian camel</name>
    <dbReference type="NCBI Taxonomy" id="9837"/>
    <lineage>
        <taxon>Eukaryota</taxon>
        <taxon>Metazoa</taxon>
        <taxon>Chordata</taxon>
        <taxon>Craniata</taxon>
        <taxon>Vertebrata</taxon>
        <taxon>Euteleostomi</taxon>
        <taxon>Mammalia</taxon>
        <taxon>Eutheria</taxon>
        <taxon>Laurasiatheria</taxon>
        <taxon>Artiodactyla</taxon>
        <taxon>Tylopoda</taxon>
        <taxon>Camelidae</taxon>
        <taxon>Camelus</taxon>
    </lineage>
</organism>
<evidence type="ECO:0000313" key="1">
    <source>
        <dbReference type="Proteomes" id="UP001732780"/>
    </source>
</evidence>
<accession>A0AC58NPE5</accession>
<protein>
    <submittedName>
        <fullName evidence="2">ABC-type organic anion transporter ABCA8-like</fullName>
    </submittedName>
</protein>
<name>A0AC58NPE5_CAMBA</name>
<proteinExistence type="predicted"/>
<sequence>MKGLRKADAMAAVTRLVDALKLQEQLKLPVKALSEGVKRKMHGFHPTLAEQIWQGLPAADEDEDPHARGDPSLHAEILRLSPQAAWWERVNSQLPVSLEKIMEPSSPAVLLELSKEQDLDGFEEGRDPSVQWKLPAEEPESSNTLRFCLSLTEKMT</sequence>
<reference evidence="2" key="1">
    <citation type="submission" date="2025-08" db="UniProtKB">
        <authorList>
            <consortium name="RefSeq"/>
        </authorList>
    </citation>
    <scope>IDENTIFICATION</scope>
    <source>
        <tissue evidence="2">Blood</tissue>
    </source>
</reference>
<gene>
    <name evidence="2" type="primary">LOC123614988</name>
</gene>
<dbReference type="RefSeq" id="XP_074199659.1">
    <property type="nucleotide sequence ID" value="XM_074343558.1"/>
</dbReference>
<evidence type="ECO:0000313" key="2">
    <source>
        <dbReference type="RefSeq" id="XP_074199659.1"/>
    </source>
</evidence>
<keyword evidence="1" id="KW-1185">Reference proteome</keyword>